<evidence type="ECO:0000313" key="1">
    <source>
        <dbReference type="EMBL" id="EDV00875.1"/>
    </source>
</evidence>
<proteinExistence type="predicted"/>
<name>B3JJE6_9BACT</name>
<reference evidence="1 2" key="1">
    <citation type="submission" date="2008-04" db="EMBL/GenBank/DDBJ databases">
        <title>Draft genome sequence of Bacteroides coprocola (DSM 17136).</title>
        <authorList>
            <person name="Sudarsanam P."/>
            <person name="Ley R."/>
            <person name="Guruge J."/>
            <person name="Turnbaugh P.J."/>
            <person name="Mahowald M."/>
            <person name="Liep D."/>
            <person name="Gordon J."/>
        </authorList>
    </citation>
    <scope>NUCLEOTIDE SEQUENCE [LARGE SCALE GENOMIC DNA]</scope>
    <source>
        <strain evidence="1 2">DSM 17136</strain>
    </source>
</reference>
<accession>B3JJE6</accession>
<organism evidence="1 2">
    <name type="scientific">Phocaeicola coprocola DSM 17136</name>
    <dbReference type="NCBI Taxonomy" id="470145"/>
    <lineage>
        <taxon>Bacteria</taxon>
        <taxon>Pseudomonadati</taxon>
        <taxon>Bacteroidota</taxon>
        <taxon>Bacteroidia</taxon>
        <taxon>Bacteroidales</taxon>
        <taxon>Bacteroidaceae</taxon>
        <taxon>Phocaeicola</taxon>
    </lineage>
</organism>
<dbReference type="HOGENOM" id="CLU_3180003_0_0_10"/>
<comment type="caution">
    <text evidence="1">The sequence shown here is derived from an EMBL/GenBank/DDBJ whole genome shotgun (WGS) entry which is preliminary data.</text>
</comment>
<protein>
    <submittedName>
        <fullName evidence="1">Uncharacterized protein</fullName>
    </submittedName>
</protein>
<evidence type="ECO:0000313" key="2">
    <source>
        <dbReference type="Proteomes" id="UP000003146"/>
    </source>
</evidence>
<dbReference type="Proteomes" id="UP000003146">
    <property type="component" value="Unassembled WGS sequence"/>
</dbReference>
<dbReference type="AlphaFoldDB" id="B3JJE6"/>
<gene>
    <name evidence="1" type="ORF">BACCOP_02016</name>
</gene>
<reference evidence="1 2" key="2">
    <citation type="submission" date="2008-04" db="EMBL/GenBank/DDBJ databases">
        <authorList>
            <person name="Fulton L."/>
            <person name="Clifton S."/>
            <person name="Fulton B."/>
            <person name="Xu J."/>
            <person name="Minx P."/>
            <person name="Pepin K.H."/>
            <person name="Johnson M."/>
            <person name="Thiruvilangam P."/>
            <person name="Bhonagiri V."/>
            <person name="Nash W.E."/>
            <person name="Mardis E.R."/>
            <person name="Wilson R.K."/>
        </authorList>
    </citation>
    <scope>NUCLEOTIDE SEQUENCE [LARGE SCALE GENOMIC DNA]</scope>
    <source>
        <strain evidence="1 2">DSM 17136</strain>
    </source>
</reference>
<dbReference type="STRING" id="470145.BACCOP_02016"/>
<dbReference type="EMBL" id="ABIY02000086">
    <property type="protein sequence ID" value="EDV00875.1"/>
    <property type="molecule type" value="Genomic_DNA"/>
</dbReference>
<sequence length="46" mass="5496">MYIEKRMYIVLLRIYGKMNYSSFLPFDIKCKIISLSANPETDVVYK</sequence>